<evidence type="ECO:0000313" key="2">
    <source>
        <dbReference type="EMBL" id="CAF1099732.1"/>
    </source>
</evidence>
<evidence type="ECO:0000313" key="4">
    <source>
        <dbReference type="Proteomes" id="UP000663844"/>
    </source>
</evidence>
<feature type="coiled-coil region" evidence="1">
    <location>
        <begin position="87"/>
        <end position="129"/>
    </location>
</feature>
<dbReference type="AlphaFoldDB" id="A0A818YEH9"/>
<name>A0A818YEH9_9BILA</name>
<comment type="caution">
    <text evidence="3">The sequence shown here is derived from an EMBL/GenBank/DDBJ whole genome shotgun (WGS) entry which is preliminary data.</text>
</comment>
<gene>
    <name evidence="2" type="ORF">JYZ213_LOCUS21314</name>
    <name evidence="3" type="ORF">OXD698_LOCUS15700</name>
</gene>
<dbReference type="EMBL" id="CAJNOG010000232">
    <property type="protein sequence ID" value="CAF1099732.1"/>
    <property type="molecule type" value="Genomic_DNA"/>
</dbReference>
<proteinExistence type="predicted"/>
<sequence>MFQQTAAANTRAKCSICNKANTTYVCSGCSKGFCFQHLTEHRQILGNKLEEIVSDHDQFQQTIIQKKQNPLNSSFIEQINQWETDSIDQIQQTAKECREILMTLTQKSINDIENKLIELSQKLKETREENEFNDFDLNNFQLQLTQITEELNKPSNISIRQDSQEFIKKISVISSPFGSINGSIFSNPLNFGCSGSGGQTTANTNSVFSFGSSATATANTNSAFSIGSTNKPVSVNLLKFGWSGSG</sequence>
<protein>
    <recommendedName>
        <fullName evidence="5">B box-type domain-containing protein</fullName>
    </recommendedName>
</protein>
<reference evidence="3" key="1">
    <citation type="submission" date="2021-02" db="EMBL/GenBank/DDBJ databases">
        <authorList>
            <person name="Nowell W R."/>
        </authorList>
    </citation>
    <scope>NUCLEOTIDE SEQUENCE</scope>
</reference>
<dbReference type="Proteomes" id="UP000663844">
    <property type="component" value="Unassembled WGS sequence"/>
</dbReference>
<keyword evidence="1" id="KW-0175">Coiled coil</keyword>
<evidence type="ECO:0000313" key="3">
    <source>
        <dbReference type="EMBL" id="CAF3755382.1"/>
    </source>
</evidence>
<dbReference type="EMBL" id="CAJOAZ010001046">
    <property type="protein sequence ID" value="CAF3755382.1"/>
    <property type="molecule type" value="Genomic_DNA"/>
</dbReference>
<evidence type="ECO:0008006" key="5">
    <source>
        <dbReference type="Google" id="ProtNLM"/>
    </source>
</evidence>
<evidence type="ECO:0000256" key="1">
    <source>
        <dbReference type="SAM" id="Coils"/>
    </source>
</evidence>
<accession>A0A818YEH9</accession>
<organism evidence="3 4">
    <name type="scientific">Adineta steineri</name>
    <dbReference type="NCBI Taxonomy" id="433720"/>
    <lineage>
        <taxon>Eukaryota</taxon>
        <taxon>Metazoa</taxon>
        <taxon>Spiralia</taxon>
        <taxon>Gnathifera</taxon>
        <taxon>Rotifera</taxon>
        <taxon>Eurotatoria</taxon>
        <taxon>Bdelloidea</taxon>
        <taxon>Adinetida</taxon>
        <taxon>Adinetidae</taxon>
        <taxon>Adineta</taxon>
    </lineage>
</organism>
<dbReference type="Proteomes" id="UP000663845">
    <property type="component" value="Unassembled WGS sequence"/>
</dbReference>